<dbReference type="EMBL" id="JAHWQX010000001">
    <property type="protein sequence ID" value="MBW3096261.1"/>
    <property type="molecule type" value="Genomic_DNA"/>
</dbReference>
<dbReference type="InterPro" id="IPR050861">
    <property type="entry name" value="Dihydroxyacetone_Kinase"/>
</dbReference>
<dbReference type="RefSeq" id="WP_219158314.1">
    <property type="nucleotide sequence ID" value="NZ_JAHWQX010000001.1"/>
</dbReference>
<dbReference type="Pfam" id="PF02733">
    <property type="entry name" value="Dak1"/>
    <property type="match status" value="1"/>
</dbReference>
<dbReference type="Proteomes" id="UP001430804">
    <property type="component" value="Unassembled WGS sequence"/>
</dbReference>
<gene>
    <name evidence="2" type="ORF">KY465_03085</name>
</gene>
<reference evidence="2" key="1">
    <citation type="submission" date="2021-07" db="EMBL/GenBank/DDBJ databases">
        <title>Pseudohoeflea marina sp. nov. a polyhydroxyalcanoate-producing bacterium.</title>
        <authorList>
            <person name="Zheng W."/>
            <person name="Yu S."/>
            <person name="Huang Y."/>
        </authorList>
    </citation>
    <scope>NUCLEOTIDE SEQUENCE</scope>
    <source>
        <strain evidence="2">DP4N28-3</strain>
    </source>
</reference>
<evidence type="ECO:0000259" key="1">
    <source>
        <dbReference type="PROSITE" id="PS51481"/>
    </source>
</evidence>
<accession>A0ABS6WJY7</accession>
<dbReference type="PANTHER" id="PTHR28629:SF4">
    <property type="entry name" value="TRIOKINASE_FMN CYCLASE"/>
    <property type="match status" value="1"/>
</dbReference>
<keyword evidence="2" id="KW-0418">Kinase</keyword>
<dbReference type="PROSITE" id="PS51481">
    <property type="entry name" value="DHAK"/>
    <property type="match status" value="1"/>
</dbReference>
<protein>
    <submittedName>
        <fullName evidence="2">Dihydroxyacetone kinase subunit DhaK</fullName>
    </submittedName>
</protein>
<organism evidence="2 3">
    <name type="scientific">Pseudohoeflea coraliihabitans</name>
    <dbReference type="NCBI Taxonomy" id="2860393"/>
    <lineage>
        <taxon>Bacteria</taxon>
        <taxon>Pseudomonadati</taxon>
        <taxon>Pseudomonadota</taxon>
        <taxon>Alphaproteobacteria</taxon>
        <taxon>Hyphomicrobiales</taxon>
        <taxon>Rhizobiaceae</taxon>
        <taxon>Pseudohoeflea</taxon>
    </lineage>
</organism>
<keyword evidence="3" id="KW-1185">Reference proteome</keyword>
<comment type="caution">
    <text evidence="2">The sequence shown here is derived from an EMBL/GenBank/DDBJ whole genome shotgun (WGS) entry which is preliminary data.</text>
</comment>
<proteinExistence type="predicted"/>
<sequence>MKKLINNPDYYVDEALEGMRLAHPRGYTVSGSNGRVIERATRKSEGKVGIVSGGGFGHLPLFAGYVGEGLLDSCAVGHVFAGPSFDDVSESLKAADFGGGVLSVIGNYGGDTMVFGMANDMLAAEGTDCAVVTVADDVASAPRESAETRRGVAGLILAFKIAGAAAEKGMNLQGVKAVTERAMTGCRSIGVALSGCTVPQAGTPTFVLDENSIEMGMGIHGEKGLWRGALKPADEIASEMVERLMADLEPPKGARLAVLVNSLGATPLDELYILYRKVSQLLNAAGLEIAYSLVGHYATSMEMAGASLSVMTVDDELLDLLNAPVNCPLWRA</sequence>
<name>A0ABS6WJY7_9HYPH</name>
<feature type="domain" description="DhaK" evidence="1">
    <location>
        <begin position="7"/>
        <end position="330"/>
    </location>
</feature>
<dbReference type="PANTHER" id="PTHR28629">
    <property type="entry name" value="TRIOKINASE/FMN CYCLASE"/>
    <property type="match status" value="1"/>
</dbReference>
<dbReference type="GO" id="GO:0016301">
    <property type="term" value="F:kinase activity"/>
    <property type="evidence" value="ECO:0007669"/>
    <property type="project" value="UniProtKB-KW"/>
</dbReference>
<evidence type="ECO:0000313" key="3">
    <source>
        <dbReference type="Proteomes" id="UP001430804"/>
    </source>
</evidence>
<dbReference type="InterPro" id="IPR004006">
    <property type="entry name" value="DhaK_dom"/>
</dbReference>
<evidence type="ECO:0000313" key="2">
    <source>
        <dbReference type="EMBL" id="MBW3096261.1"/>
    </source>
</evidence>
<keyword evidence="2" id="KW-0808">Transferase</keyword>